<dbReference type="GO" id="GO:0005506">
    <property type="term" value="F:iron ion binding"/>
    <property type="evidence" value="ECO:0007669"/>
    <property type="project" value="InterPro"/>
</dbReference>
<dbReference type="SUPFAM" id="SSF48264">
    <property type="entry name" value="Cytochrome P450"/>
    <property type="match status" value="1"/>
</dbReference>
<sequence>MLGKCCKLCGIIVGFLIALLGLVCIKPVNDALVVYSQKELEVGNLFAGIQMLQMFGGLAKCVHLPFSEAIFVACMRTSFADFWFVPAHGWEGAGVGIKALADPGQPGIFAFSHQAVTDFVNRPRLTRDPDLFVATSVKSMEARGVVPKGLFPLVISMNTDDPKRTVRRKLLDDFFPSLLKPLALDLNGAATTAGVLAGDTKNASAVIAMVGSSLFQALFEFQPSQELLRLIESWLKVAKPCAANKCPPGAGKGTADAFDKVFAEVAASRVGKDYLKAAAERNFEDPEGRLREVMFITFFAGIGGTSDTVSAALFLISSNQDMLPLFQKDPRAFMIEVARLYPAVAGMTLLTDEDHELTLGNGRKYHMKVGEYVMNWNAAANVDPTVFGGPNKSEAYARSFNPGRDNLERMVTFNGELGQILACDSTVGCARGWCGKTGVCAGTAMRPCPGTRLALHTATNVVKFFVEAGKQGKSAQSEL</sequence>
<reference evidence="1" key="1">
    <citation type="submission" date="2021-02" db="EMBL/GenBank/DDBJ databases">
        <authorList>
            <person name="Dougan E. K."/>
            <person name="Rhodes N."/>
            <person name="Thang M."/>
            <person name="Chan C."/>
        </authorList>
    </citation>
    <scope>NUCLEOTIDE SEQUENCE</scope>
</reference>
<evidence type="ECO:0000313" key="1">
    <source>
        <dbReference type="EMBL" id="CAE8651226.1"/>
    </source>
</evidence>
<comment type="caution">
    <text evidence="1">The sequence shown here is derived from an EMBL/GenBank/DDBJ whole genome shotgun (WGS) entry which is preliminary data.</text>
</comment>
<dbReference type="InterPro" id="IPR036396">
    <property type="entry name" value="Cyt_P450_sf"/>
</dbReference>
<organism evidence="1 2">
    <name type="scientific">Polarella glacialis</name>
    <name type="common">Dinoflagellate</name>
    <dbReference type="NCBI Taxonomy" id="89957"/>
    <lineage>
        <taxon>Eukaryota</taxon>
        <taxon>Sar</taxon>
        <taxon>Alveolata</taxon>
        <taxon>Dinophyceae</taxon>
        <taxon>Suessiales</taxon>
        <taxon>Suessiaceae</taxon>
        <taxon>Polarella</taxon>
    </lineage>
</organism>
<dbReference type="Proteomes" id="UP000626109">
    <property type="component" value="Unassembled WGS sequence"/>
</dbReference>
<dbReference type="GO" id="GO:0016705">
    <property type="term" value="F:oxidoreductase activity, acting on paired donors, with incorporation or reduction of molecular oxygen"/>
    <property type="evidence" value="ECO:0007669"/>
    <property type="project" value="InterPro"/>
</dbReference>
<gene>
    <name evidence="1" type="ORF">PGLA2088_LOCUS8955</name>
</gene>
<evidence type="ECO:0000313" key="2">
    <source>
        <dbReference type="Proteomes" id="UP000626109"/>
    </source>
</evidence>
<dbReference type="Gene3D" id="1.10.630.10">
    <property type="entry name" value="Cytochrome P450"/>
    <property type="match status" value="1"/>
</dbReference>
<dbReference type="AlphaFoldDB" id="A0A813III6"/>
<name>A0A813III6_POLGL</name>
<dbReference type="GO" id="GO:0020037">
    <property type="term" value="F:heme binding"/>
    <property type="evidence" value="ECO:0007669"/>
    <property type="project" value="InterPro"/>
</dbReference>
<evidence type="ECO:0008006" key="3">
    <source>
        <dbReference type="Google" id="ProtNLM"/>
    </source>
</evidence>
<accession>A0A813III6</accession>
<proteinExistence type="predicted"/>
<protein>
    <recommendedName>
        <fullName evidence="3">Cytochrome P450</fullName>
    </recommendedName>
</protein>
<dbReference type="GO" id="GO:0004497">
    <property type="term" value="F:monooxygenase activity"/>
    <property type="evidence" value="ECO:0007669"/>
    <property type="project" value="InterPro"/>
</dbReference>
<dbReference type="EMBL" id="CAJNNW010009743">
    <property type="protein sequence ID" value="CAE8651226.1"/>
    <property type="molecule type" value="Genomic_DNA"/>
</dbReference>